<keyword evidence="16" id="KW-1185">Reference proteome</keyword>
<evidence type="ECO:0000256" key="11">
    <source>
        <dbReference type="ARBA" id="ARBA00023136"/>
    </source>
</evidence>
<keyword evidence="9 13" id="KW-1133">Transmembrane helix</keyword>
<dbReference type="EC" id="2.7.13.3" evidence="3"/>
<dbReference type="EMBL" id="CP001994">
    <property type="protein sequence ID" value="ADE36574.1"/>
    <property type="molecule type" value="Genomic_DNA"/>
</dbReference>
<comment type="catalytic activity">
    <reaction evidence="1">
        <text>ATP + protein L-histidine = ADP + protein N-phospho-L-histidine.</text>
        <dbReference type="EC" id="2.7.13.3"/>
    </reaction>
</comment>
<evidence type="ECO:0000256" key="10">
    <source>
        <dbReference type="ARBA" id="ARBA00023012"/>
    </source>
</evidence>
<feature type="transmembrane region" description="Helical" evidence="13">
    <location>
        <begin position="314"/>
        <end position="333"/>
    </location>
</feature>
<dbReference type="CDD" id="cd12913">
    <property type="entry name" value="PDC1_MCP_like"/>
    <property type="match status" value="1"/>
</dbReference>
<dbReference type="Pfam" id="PF02743">
    <property type="entry name" value="dCache_1"/>
    <property type="match status" value="1"/>
</dbReference>
<keyword evidence="7 13" id="KW-0812">Transmembrane</keyword>
<dbReference type="Proteomes" id="UP000001059">
    <property type="component" value="Chromosome"/>
</dbReference>
<feature type="coiled-coil region" evidence="12">
    <location>
        <begin position="378"/>
        <end position="412"/>
    </location>
</feature>
<feature type="domain" description="Histidine kinase" evidence="14">
    <location>
        <begin position="412"/>
        <end position="632"/>
    </location>
</feature>
<dbReference type="SUPFAM" id="SSF47384">
    <property type="entry name" value="Homodimeric domain of signal transducing histidine kinase"/>
    <property type="match status" value="1"/>
</dbReference>
<gene>
    <name evidence="15" type="ordered locus">Mmah_1063</name>
</gene>
<evidence type="ECO:0000256" key="5">
    <source>
        <dbReference type="ARBA" id="ARBA00022553"/>
    </source>
</evidence>
<keyword evidence="11 13" id="KW-0472">Membrane</keyword>
<dbReference type="Gene3D" id="1.10.287.130">
    <property type="match status" value="1"/>
</dbReference>
<dbReference type="GeneID" id="8983230"/>
<evidence type="ECO:0000256" key="2">
    <source>
        <dbReference type="ARBA" id="ARBA00004651"/>
    </source>
</evidence>
<dbReference type="RefSeq" id="WP_013037517.1">
    <property type="nucleotide sequence ID" value="NC_014002.1"/>
</dbReference>
<dbReference type="KEGG" id="mmh:Mmah_1063"/>
<keyword evidence="10" id="KW-0902">Two-component regulatory system</keyword>
<dbReference type="SMART" id="SM00387">
    <property type="entry name" value="HATPase_c"/>
    <property type="match status" value="1"/>
</dbReference>
<dbReference type="InterPro" id="IPR050736">
    <property type="entry name" value="Sensor_HK_Regulatory"/>
</dbReference>
<dbReference type="Gene3D" id="6.10.340.10">
    <property type="match status" value="1"/>
</dbReference>
<reference evidence="15 16" key="1">
    <citation type="submission" date="2010-03" db="EMBL/GenBank/DDBJ databases">
        <title>The complete genome of Methanohalophilus mahii DSM 5219.</title>
        <authorList>
            <consortium name="US DOE Joint Genome Institute (JGI-PGF)"/>
            <person name="Lucas S."/>
            <person name="Copeland A."/>
            <person name="Lapidus A."/>
            <person name="Glavina del Rio T."/>
            <person name="Dalin E."/>
            <person name="Tice H."/>
            <person name="Bruce D."/>
            <person name="Goodwin L."/>
            <person name="Pitluck S."/>
            <person name="Kyrpides N."/>
            <person name="Mavromatis K."/>
            <person name="Ivanova N."/>
            <person name="Lykidis A."/>
            <person name="Saunders E."/>
            <person name="Brettin T."/>
            <person name="Detter J.C."/>
            <person name="Han C."/>
            <person name="Land M."/>
            <person name="Hauser L."/>
            <person name="Markowitz V."/>
            <person name="Cheng J.-F."/>
            <person name="Hugenholtz P."/>
            <person name="Woyke T."/>
            <person name="Wu D."/>
            <person name="Spring S."/>
            <person name="Schneider S."/>
            <person name="Schroeder M."/>
            <person name="Klenk H.-P."/>
            <person name="Eisen J.A."/>
        </authorList>
    </citation>
    <scope>NUCLEOTIDE SEQUENCE [LARGE SCALE GENOMIC DNA]</scope>
    <source>
        <strain evidence="16">ATCC 35705 / DSM 5219 / SLP</strain>
    </source>
</reference>
<protein>
    <recommendedName>
        <fullName evidence="3">histidine kinase</fullName>
        <ecNumber evidence="3">2.7.13.3</ecNumber>
    </recommendedName>
</protein>
<keyword evidence="5" id="KW-0597">Phosphoprotein</keyword>
<keyword evidence="12" id="KW-0175">Coiled coil</keyword>
<dbReference type="PANTHER" id="PTHR43711:SF31">
    <property type="entry name" value="HISTIDINE KINASE"/>
    <property type="match status" value="1"/>
</dbReference>
<dbReference type="SUPFAM" id="SSF55874">
    <property type="entry name" value="ATPase domain of HSP90 chaperone/DNA topoisomerase II/histidine kinase"/>
    <property type="match status" value="1"/>
</dbReference>
<proteinExistence type="predicted"/>
<dbReference type="AlphaFoldDB" id="D5EBM3"/>
<dbReference type="InterPro" id="IPR003661">
    <property type="entry name" value="HisK_dim/P_dom"/>
</dbReference>
<dbReference type="Gene3D" id="3.30.565.10">
    <property type="entry name" value="Histidine kinase-like ATPase, C-terminal domain"/>
    <property type="match status" value="1"/>
</dbReference>
<dbReference type="InterPro" id="IPR036097">
    <property type="entry name" value="HisK_dim/P_sf"/>
</dbReference>
<dbReference type="PRINTS" id="PR00344">
    <property type="entry name" value="BCTRLSENSOR"/>
</dbReference>
<evidence type="ECO:0000256" key="13">
    <source>
        <dbReference type="SAM" id="Phobius"/>
    </source>
</evidence>
<dbReference type="PROSITE" id="PS50109">
    <property type="entry name" value="HIS_KIN"/>
    <property type="match status" value="1"/>
</dbReference>
<dbReference type="FunFam" id="1.10.287.130:FF:000001">
    <property type="entry name" value="Two-component sensor histidine kinase"/>
    <property type="match status" value="1"/>
</dbReference>
<evidence type="ECO:0000256" key="7">
    <source>
        <dbReference type="ARBA" id="ARBA00022692"/>
    </source>
</evidence>
<dbReference type="OrthoDB" id="342253at2157"/>
<evidence type="ECO:0000313" key="16">
    <source>
        <dbReference type="Proteomes" id="UP000001059"/>
    </source>
</evidence>
<dbReference type="InterPro" id="IPR036890">
    <property type="entry name" value="HATPase_C_sf"/>
</dbReference>
<dbReference type="Pfam" id="PF02518">
    <property type="entry name" value="HATPase_c"/>
    <property type="match status" value="1"/>
</dbReference>
<comment type="subcellular location">
    <subcellularLocation>
        <location evidence="2">Cell membrane</location>
        <topology evidence="2">Multi-pass membrane protein</topology>
    </subcellularLocation>
</comment>
<evidence type="ECO:0000256" key="12">
    <source>
        <dbReference type="SAM" id="Coils"/>
    </source>
</evidence>
<dbReference type="CDD" id="cd00082">
    <property type="entry name" value="HisKA"/>
    <property type="match status" value="1"/>
</dbReference>
<evidence type="ECO:0000256" key="6">
    <source>
        <dbReference type="ARBA" id="ARBA00022679"/>
    </source>
</evidence>
<evidence type="ECO:0000313" key="15">
    <source>
        <dbReference type="EMBL" id="ADE36574.1"/>
    </source>
</evidence>
<accession>D5EBM3</accession>
<dbReference type="InterPro" id="IPR033479">
    <property type="entry name" value="dCache_1"/>
</dbReference>
<dbReference type="Gene3D" id="3.30.450.20">
    <property type="entry name" value="PAS domain"/>
    <property type="match status" value="2"/>
</dbReference>
<dbReference type="InterPro" id="IPR004358">
    <property type="entry name" value="Sig_transdc_His_kin-like_C"/>
</dbReference>
<dbReference type="InterPro" id="IPR005467">
    <property type="entry name" value="His_kinase_dom"/>
</dbReference>
<keyword evidence="6 15" id="KW-0808">Transferase</keyword>
<evidence type="ECO:0000256" key="3">
    <source>
        <dbReference type="ARBA" id="ARBA00012438"/>
    </source>
</evidence>
<dbReference type="InterPro" id="IPR003594">
    <property type="entry name" value="HATPase_dom"/>
</dbReference>
<sequence length="637" mass="71210" precursor="true">MKVYWATMPLKTKLILSIVIGLFLVLAATTAVIISTATFQQEKLAYQQSIETTKNIANKFNGDMQSNHAIGQTIANSMVEYESGNRDEVNAILKRLLVENPNLIGTYVAFEPNAFDGKDELYADTFGHDSTGRFIPYWTKIGGSLHLEPLLEYETLDYYQEPKNTKAEVITEPYLYQGELIVSYVTPVIRDGKFIGIGGVDVSLNYIDEDVNQVRVFDTGYALATSKTGILLSHPVHKEWIGTKTLTDFEDPEIVSMAKDIKNGTGGNIETLDPTTGKEVIMFYEPVKTGNYSFILVVPKDEMLAGVTALRNKLIIVSVIALFFMGGLGYMIALSVTKPIEDIVDDFKHISDGALHGKLDSRADTEVEVDFKEIPVGLNEILDALKKNSDELRKANEELKSLDRMKDEFLSNVSHELKTPLTLIKGYTELLCEGKMGQLNKEQIEVQNKVVRNAERLKRLVDSLLYLSKIQASNVEYVFETVHVKEIIEIILEDMRMIADLKGIELEMNLEEDLPKINGDKDKLTDMITNIVDNAIKFTPSGGKVTVTSFKKEGDIHIVVKDTGIGIPEDMIDNLFQRFYQLDASRTRKYGGTGLGLYISMTIAQAHHGDIWATSEGEGKGTEMHIEIPISNRNNHL</sequence>
<evidence type="ECO:0000256" key="9">
    <source>
        <dbReference type="ARBA" id="ARBA00022989"/>
    </source>
</evidence>
<dbReference type="CDD" id="cd16922">
    <property type="entry name" value="HATPase_EvgS-ArcB-TorS-like"/>
    <property type="match status" value="1"/>
</dbReference>
<keyword evidence="4" id="KW-1003">Cell membrane</keyword>
<keyword evidence="8 15" id="KW-0418">Kinase</keyword>
<dbReference type="SMART" id="SM00388">
    <property type="entry name" value="HisKA"/>
    <property type="match status" value="1"/>
</dbReference>
<evidence type="ECO:0000259" key="14">
    <source>
        <dbReference type="PROSITE" id="PS50109"/>
    </source>
</evidence>
<dbReference type="GO" id="GO:0005886">
    <property type="term" value="C:plasma membrane"/>
    <property type="evidence" value="ECO:0007669"/>
    <property type="project" value="UniProtKB-SubCell"/>
</dbReference>
<evidence type="ECO:0000256" key="8">
    <source>
        <dbReference type="ARBA" id="ARBA00022777"/>
    </source>
</evidence>
<evidence type="ECO:0000256" key="4">
    <source>
        <dbReference type="ARBA" id="ARBA00022475"/>
    </source>
</evidence>
<dbReference type="Pfam" id="PF00512">
    <property type="entry name" value="HisKA"/>
    <property type="match status" value="1"/>
</dbReference>
<dbReference type="FunFam" id="3.30.565.10:FF:000006">
    <property type="entry name" value="Sensor histidine kinase WalK"/>
    <property type="match status" value="1"/>
</dbReference>
<dbReference type="GO" id="GO:0000155">
    <property type="term" value="F:phosphorelay sensor kinase activity"/>
    <property type="evidence" value="ECO:0007669"/>
    <property type="project" value="InterPro"/>
</dbReference>
<evidence type="ECO:0000256" key="1">
    <source>
        <dbReference type="ARBA" id="ARBA00000085"/>
    </source>
</evidence>
<name>D5EBM3_METMS</name>
<organism evidence="15 16">
    <name type="scientific">Methanohalophilus mahii (strain ATCC 35705 / DSM 5219 / SLP)</name>
    <dbReference type="NCBI Taxonomy" id="547558"/>
    <lineage>
        <taxon>Archaea</taxon>
        <taxon>Methanobacteriati</taxon>
        <taxon>Methanobacteriota</taxon>
        <taxon>Stenosarchaea group</taxon>
        <taxon>Methanomicrobia</taxon>
        <taxon>Methanosarcinales</taxon>
        <taxon>Methanosarcinaceae</taxon>
        <taxon>Methanohalophilus</taxon>
    </lineage>
</organism>
<dbReference type="HOGENOM" id="CLU_013348_0_0_2"/>
<dbReference type="STRING" id="547558.Mmah_1063"/>
<dbReference type="PANTHER" id="PTHR43711">
    <property type="entry name" value="TWO-COMPONENT HISTIDINE KINASE"/>
    <property type="match status" value="1"/>
</dbReference>